<dbReference type="CDD" id="cd00407">
    <property type="entry name" value="Urease_beta"/>
    <property type="match status" value="1"/>
</dbReference>
<comment type="function">
    <text evidence="10">Plays a nutritional role via nitrogen acquisition in the environment. Contributes to the central nervous system invasion by enhancing yeast sequestration within microcapillary beds (such as within the brain) during hematogenous spread, thereby facilitating blood-to-brain invasion by C.neoformans. Affects fitness within the mammalian phagosome, promoting non-lytic exocytosis while delaying intracellular replication and thus reducing phagolysosomal membrane damage, events that could facilitate cryptococcal dissemination when transported inside macrophages. Urease activity is also associated with the regulation of key intracellular metabolic pathways, including melanin biosynthesis, polyamine biosynthesis, as well as intracellular levels of proline and reactive oxygen species.</text>
</comment>
<dbReference type="InterPro" id="IPR002019">
    <property type="entry name" value="Urease_beta-like"/>
</dbReference>
<dbReference type="InterPro" id="IPR032466">
    <property type="entry name" value="Metal_Hydrolase"/>
</dbReference>
<dbReference type="GO" id="GO:0035550">
    <property type="term" value="C:urease complex"/>
    <property type="evidence" value="ECO:0007669"/>
    <property type="project" value="InterPro"/>
</dbReference>
<dbReference type="CDD" id="cd00390">
    <property type="entry name" value="Urease_gamma"/>
    <property type="match status" value="1"/>
</dbReference>
<dbReference type="InterPro" id="IPR011059">
    <property type="entry name" value="Metal-dep_hydrolase_composite"/>
</dbReference>
<dbReference type="GO" id="GO:0009039">
    <property type="term" value="F:urease activity"/>
    <property type="evidence" value="ECO:0007669"/>
    <property type="project" value="UniProtKB-EC"/>
</dbReference>
<dbReference type="Proteomes" id="UP000242770">
    <property type="component" value="Unassembled WGS sequence"/>
</dbReference>
<dbReference type="PANTHER" id="PTHR33569:SF1">
    <property type="entry name" value="UREASE"/>
    <property type="match status" value="1"/>
</dbReference>
<dbReference type="HAMAP" id="MF_01953">
    <property type="entry name" value="Urease_alpha"/>
    <property type="match status" value="1"/>
</dbReference>
<dbReference type="InterPro" id="IPR011612">
    <property type="entry name" value="Urease_alpha_N_dom"/>
</dbReference>
<accession>A0A0F7SDV4</accession>
<evidence type="ECO:0000256" key="10">
    <source>
        <dbReference type="ARBA" id="ARBA00056221"/>
    </source>
</evidence>
<evidence type="ECO:0000256" key="4">
    <source>
        <dbReference type="ARBA" id="ARBA00013883"/>
    </source>
</evidence>
<evidence type="ECO:0000256" key="11">
    <source>
        <dbReference type="PIRSR" id="PIRSR001222-50"/>
    </source>
</evidence>
<feature type="binding site" evidence="14">
    <location>
        <position position="510"/>
    </location>
    <ligand>
        <name>substrate</name>
    </ligand>
</feature>
<keyword evidence="5 12" id="KW-0533">Nickel</keyword>
<dbReference type="NCBIfam" id="NF009686">
    <property type="entry name" value="PRK13207.1"/>
    <property type="match status" value="1"/>
</dbReference>
<dbReference type="SUPFAM" id="SSF51556">
    <property type="entry name" value="Metallo-dependent hydrolases"/>
    <property type="match status" value="1"/>
</dbReference>
<evidence type="ECO:0000256" key="1">
    <source>
        <dbReference type="ARBA" id="ARBA00004897"/>
    </source>
</evidence>
<evidence type="ECO:0000256" key="8">
    <source>
        <dbReference type="ARBA" id="ARBA00023026"/>
    </source>
</evidence>
<evidence type="ECO:0000256" key="9">
    <source>
        <dbReference type="ARBA" id="ARBA00030395"/>
    </source>
</evidence>
<evidence type="ECO:0000313" key="17">
    <source>
        <dbReference type="Proteomes" id="UP000242770"/>
    </source>
</evidence>
<dbReference type="FunFam" id="3.30.280.10:FF:000001">
    <property type="entry name" value="Urease subunit alpha"/>
    <property type="match status" value="1"/>
</dbReference>
<dbReference type="InterPro" id="IPR002026">
    <property type="entry name" value="Urease_gamma/gamma-beta_su"/>
</dbReference>
<dbReference type="AlphaFoldDB" id="A0A0F7SDV4"/>
<dbReference type="InterPro" id="IPR005848">
    <property type="entry name" value="Urease_asu"/>
</dbReference>
<keyword evidence="7 14" id="KW-0378">Hydrolase</keyword>
<dbReference type="Gene3D" id="3.30.280.10">
    <property type="entry name" value="Urease, gamma-like subunit"/>
    <property type="match status" value="1"/>
</dbReference>
<sequence>MHLLPRERDKLLLHQAGSLAQKRLARGVRLNQTEATALIATVLHERIRDGEHSVAELMQHGKTLLGRCHVLPGVAELLHEVMVEGTFLDGTFLVTVHQPVCTEAGDIHAALYSSFYPAPDPGVFLAQAEAAKVGGKALVGKAADAEEVLPGALVTKRDAQPIQLCPKRQRVAVKVTNTGDRPIQVGSHYPFLETNAALSFPRLLALGKRLDIAAGTAIRFEPGDSKTVTLVQVGGTKILAGGNNLAAGPLDEFLATPESKAALVKRIEAAGFANEPLPDTADDLVPPASCELSRDAYAALYGPTVGDKVRLADSPLWLEVEKDFTVYGDELKFGGGKVIRDGMGQASGRADSAVLDIVVINALIVDWWGIVKADIGIRNGHIVGIGKAGNPAIMDGVDPNLVVGSCTEVIAGEKYIVTAGGIDAHVHYICPDLHEEALATGITTLIGGGTGPTAGSSATTCTPGQDQLRNMMIATDNVPLNFAFTGKGNDSGLPGLEDQIRAGCAGMKIHEDWGATPAVIDACLTACDKYDVQCNIHTDTLNESCFVEGTLAAFKGRTIHTYHSEGAGGGHAPDIIRVCGETNVLPSSTNPTRPYAKNTLDEHLDMLMVCHHLSKDIVEDVAFADSRIRAETVAAEDVLQDSGAISMISSDSQAMGRIGEVVSRTWRTASKMASLVGPLHEPPTTTTPVVPHPSQAISDNLRIKRYVAKYTINPALVHGCSHLIGSIEPGKLADLVFYLPSKFGICPEFVLKGGQVAWAQMGDANASIPTVQPIYGRPMHGANAQAAPKNSIFFVSQASIAEGIVQKYGVRKRVEAVKGCRKVSKKDMKLNTHTPDLKVDPETYEVTDAGRLLTVPPADELPMTQKWRVLRGRVDQ</sequence>
<dbReference type="GO" id="GO:0043419">
    <property type="term" value="P:urea catabolic process"/>
    <property type="evidence" value="ECO:0007669"/>
    <property type="project" value="UniProtKB-UniPathway"/>
</dbReference>
<evidence type="ECO:0000256" key="13">
    <source>
        <dbReference type="PIRSR" id="PIRSR611612-52"/>
    </source>
</evidence>
<protein>
    <recommendedName>
        <fullName evidence="4">Urease</fullName>
        <ecNumber evidence="3">3.5.1.5</ecNumber>
    </recommendedName>
    <alternativeName>
        <fullName evidence="9">Urea amidohydrolase</fullName>
    </alternativeName>
</protein>
<evidence type="ECO:0000313" key="16">
    <source>
        <dbReference type="EMBL" id="CDW99488.1"/>
    </source>
</evidence>
<keyword evidence="6 12" id="KW-0479">Metal-binding</keyword>
<dbReference type="Gene3D" id="2.10.150.10">
    <property type="entry name" value="Urease, beta subunit"/>
    <property type="match status" value="1"/>
</dbReference>
<dbReference type="UniPathway" id="UPA00258">
    <property type="reaction ID" value="UER00370"/>
</dbReference>
<dbReference type="PROSITE" id="PS01120">
    <property type="entry name" value="UREASE_1"/>
    <property type="match status" value="1"/>
</dbReference>
<dbReference type="InterPro" id="IPR017951">
    <property type="entry name" value="Urease_asu_c"/>
</dbReference>
<dbReference type="Pfam" id="PF00699">
    <property type="entry name" value="Urease_beta"/>
    <property type="match status" value="1"/>
</dbReference>
<proteinExistence type="inferred from homology"/>
<dbReference type="EMBL" id="CCFA01004754">
    <property type="protein sequence ID" value="CDW99488.1"/>
    <property type="molecule type" value="Genomic_DNA"/>
</dbReference>
<gene>
    <name evidence="16" type="primary">SSCI77830.1</name>
</gene>
<feature type="binding site" evidence="12">
    <location>
        <position position="425"/>
    </location>
    <ligand>
        <name>Ni(2+)</name>
        <dbReference type="ChEBI" id="CHEBI:49786"/>
        <label>1</label>
    </ligand>
</feature>
<dbReference type="InterPro" id="IPR029754">
    <property type="entry name" value="Urease_Ni-bd"/>
</dbReference>
<dbReference type="EC" id="3.5.1.5" evidence="3"/>
<dbReference type="PRINTS" id="PR01752">
    <property type="entry name" value="UREASE"/>
</dbReference>
<dbReference type="NCBIfam" id="TIGR00192">
    <property type="entry name" value="urease_beta"/>
    <property type="match status" value="1"/>
</dbReference>
<evidence type="ECO:0000256" key="5">
    <source>
        <dbReference type="ARBA" id="ARBA00022596"/>
    </source>
</evidence>
<keyword evidence="8" id="KW-0843">Virulence</keyword>
<dbReference type="NCBIfam" id="TIGR01792">
    <property type="entry name" value="urease_alph"/>
    <property type="match status" value="1"/>
</dbReference>
<dbReference type="InterPro" id="IPR050069">
    <property type="entry name" value="Urease_subunit"/>
</dbReference>
<feature type="modified residue" description="N6-carboxylysine" evidence="11">
    <location>
        <position position="508"/>
    </location>
</feature>
<dbReference type="InterPro" id="IPR036463">
    <property type="entry name" value="Urease_gamma_sf"/>
</dbReference>
<feature type="active site" description="Proton donor" evidence="13 14">
    <location>
        <position position="611"/>
    </location>
</feature>
<dbReference type="PIRSF" id="PIRSF001222">
    <property type="entry name" value="Urease"/>
    <property type="match status" value="1"/>
</dbReference>
<feature type="domain" description="Urease" evidence="15">
    <location>
        <begin position="420"/>
        <end position="870"/>
    </location>
</feature>
<organism evidence="16 17">
    <name type="scientific">Sporisorium scitamineum</name>
    <dbReference type="NCBI Taxonomy" id="49012"/>
    <lineage>
        <taxon>Eukaryota</taxon>
        <taxon>Fungi</taxon>
        <taxon>Dikarya</taxon>
        <taxon>Basidiomycota</taxon>
        <taxon>Ustilaginomycotina</taxon>
        <taxon>Ustilaginomycetes</taxon>
        <taxon>Ustilaginales</taxon>
        <taxon>Ustilaginaceae</taxon>
        <taxon>Sporisorium</taxon>
    </lineage>
</organism>
<dbReference type="InterPro" id="IPR017950">
    <property type="entry name" value="Urease_AS"/>
</dbReference>
<feature type="binding site" description="via carbamate group" evidence="12">
    <location>
        <position position="508"/>
    </location>
    <ligand>
        <name>Ni(2+)</name>
        <dbReference type="ChEBI" id="CHEBI:49786"/>
        <label>1</label>
    </ligand>
</feature>
<keyword evidence="17" id="KW-1185">Reference proteome</keyword>
<feature type="binding site" evidence="12">
    <location>
        <position position="651"/>
    </location>
    <ligand>
        <name>Ni(2+)</name>
        <dbReference type="ChEBI" id="CHEBI:49786"/>
        <label>1</label>
    </ligand>
</feature>
<feature type="binding site" evidence="12">
    <location>
        <position position="563"/>
    </location>
    <ligand>
        <name>Ni(2+)</name>
        <dbReference type="ChEBI" id="CHEBI:49786"/>
        <label>2</label>
    </ligand>
</feature>
<dbReference type="PROSITE" id="PS00145">
    <property type="entry name" value="UREASE_2"/>
    <property type="match status" value="1"/>
</dbReference>
<evidence type="ECO:0000256" key="3">
    <source>
        <dbReference type="ARBA" id="ARBA00012934"/>
    </source>
</evidence>
<dbReference type="InterPro" id="IPR006680">
    <property type="entry name" value="Amidohydro-rel"/>
</dbReference>
<dbReference type="InterPro" id="IPR036461">
    <property type="entry name" value="Urease_betasu_sf"/>
</dbReference>
<dbReference type="Pfam" id="PF00449">
    <property type="entry name" value="Urease_alpha"/>
    <property type="match status" value="1"/>
</dbReference>
<feature type="binding site" evidence="12">
    <location>
        <position position="427"/>
    </location>
    <ligand>
        <name>Ni(2+)</name>
        <dbReference type="ChEBI" id="CHEBI:49786"/>
        <label>1</label>
    </ligand>
</feature>
<dbReference type="GO" id="GO:0016151">
    <property type="term" value="F:nickel cation binding"/>
    <property type="evidence" value="ECO:0007669"/>
    <property type="project" value="InterPro"/>
</dbReference>
<evidence type="ECO:0000259" key="15">
    <source>
        <dbReference type="PROSITE" id="PS51368"/>
    </source>
</evidence>
<dbReference type="STRING" id="49012.A0A0F7SDV4"/>
<feature type="binding site" evidence="12">
    <location>
        <position position="537"/>
    </location>
    <ligand>
        <name>Ni(2+)</name>
        <dbReference type="ChEBI" id="CHEBI:49786"/>
        <label>2</label>
    </ligand>
</feature>
<dbReference type="SUPFAM" id="SSF51278">
    <property type="entry name" value="Urease, beta-subunit"/>
    <property type="match status" value="1"/>
</dbReference>
<dbReference type="InterPro" id="IPR008221">
    <property type="entry name" value="Urease"/>
</dbReference>
<evidence type="ECO:0000256" key="12">
    <source>
        <dbReference type="PIRSR" id="PIRSR001222-51"/>
    </source>
</evidence>
<comment type="cofactor">
    <cofactor evidence="12">
        <name>Ni cation</name>
        <dbReference type="ChEBI" id="CHEBI:25516"/>
    </cofactor>
    <text evidence="12">Binds 2 nickel ions per subunit.</text>
</comment>
<dbReference type="NCBIfam" id="NF009671">
    <property type="entry name" value="PRK13192.1"/>
    <property type="match status" value="1"/>
</dbReference>
<name>A0A0F7SDV4_9BASI</name>
<dbReference type="Gene3D" id="3.20.20.140">
    <property type="entry name" value="Metal-dependent hydrolases"/>
    <property type="match status" value="1"/>
</dbReference>
<reference evidence="17" key="1">
    <citation type="submission" date="2014-06" db="EMBL/GenBank/DDBJ databases">
        <authorList>
            <person name="Berkman P.J."/>
        </authorList>
    </citation>
    <scope>NUCLEOTIDE SEQUENCE [LARGE SCALE GENOMIC DNA]</scope>
</reference>
<comment type="pathway">
    <text evidence="1">Nitrogen metabolism; urea degradation; CO(2) and NH(3) from urea (urease route): step 1/1.</text>
</comment>
<dbReference type="SUPFAM" id="SSF54111">
    <property type="entry name" value="Urease, gamma-subunit"/>
    <property type="match status" value="1"/>
</dbReference>
<comment type="subunit">
    <text evidence="2">Homohexamer.</text>
</comment>
<feature type="binding site" description="via carbamate group" evidence="12">
    <location>
        <position position="508"/>
    </location>
    <ligand>
        <name>Ni(2+)</name>
        <dbReference type="ChEBI" id="CHEBI:49786"/>
        <label>2</label>
    </ligand>
</feature>
<dbReference type="SUPFAM" id="SSF51338">
    <property type="entry name" value="Composite domain of metallo-dependent hydrolases"/>
    <property type="match status" value="2"/>
</dbReference>
<dbReference type="PANTHER" id="PTHR33569">
    <property type="entry name" value="UREASE"/>
    <property type="match status" value="1"/>
</dbReference>
<evidence type="ECO:0000256" key="2">
    <source>
        <dbReference type="ARBA" id="ARBA00011643"/>
    </source>
</evidence>
<dbReference type="CDD" id="cd00375">
    <property type="entry name" value="Urease_alpha"/>
    <property type="match status" value="1"/>
</dbReference>
<dbReference type="Gene3D" id="2.30.40.10">
    <property type="entry name" value="Urease, subunit C, domain 1"/>
    <property type="match status" value="1"/>
</dbReference>
<comment type="PTM">
    <text evidence="11">Carbamylation allows a single lysine to coordinate two nickel ions.</text>
</comment>
<evidence type="ECO:0000256" key="6">
    <source>
        <dbReference type="ARBA" id="ARBA00022723"/>
    </source>
</evidence>
<evidence type="ECO:0000256" key="7">
    <source>
        <dbReference type="ARBA" id="ARBA00022801"/>
    </source>
</evidence>
<dbReference type="Pfam" id="PF00547">
    <property type="entry name" value="Urease_gamma"/>
    <property type="match status" value="1"/>
</dbReference>
<evidence type="ECO:0000256" key="14">
    <source>
        <dbReference type="PROSITE-ProRule" id="PRU00700"/>
    </source>
</evidence>
<dbReference type="NCBIfam" id="TIGR00193">
    <property type="entry name" value="urease_gam"/>
    <property type="match status" value="1"/>
</dbReference>
<dbReference type="Pfam" id="PF01979">
    <property type="entry name" value="Amidohydro_1"/>
    <property type="match status" value="1"/>
</dbReference>
<dbReference type="PROSITE" id="PS51368">
    <property type="entry name" value="UREASE_3"/>
    <property type="match status" value="1"/>
</dbReference>